<dbReference type="SUPFAM" id="SSF53933">
    <property type="entry name" value="Microbial ribonucleases"/>
    <property type="match status" value="1"/>
</dbReference>
<name>A0ABY2GX53_9HYPO</name>
<gene>
    <name evidence="3" type="ORF">CCMA1212_007708</name>
</gene>
<protein>
    <recommendedName>
        <fullName evidence="5">SSCRP protein</fullName>
    </recommendedName>
</protein>
<reference evidence="3 4" key="1">
    <citation type="submission" date="2018-01" db="EMBL/GenBank/DDBJ databases">
        <title>Genome characterization of the sugarcane-associated fungus Trichoderma ghanense CCMA-1212 and their application in lignocelulose bioconversion.</title>
        <authorList>
            <person name="Steindorff A.S."/>
            <person name="Mendes T.D."/>
            <person name="Vilela E.S.D."/>
            <person name="Rodrigues D.S."/>
            <person name="Formighieri E.F."/>
            <person name="Melo I.S."/>
            <person name="Favaro L.C.L."/>
        </authorList>
    </citation>
    <scope>NUCLEOTIDE SEQUENCE [LARGE SCALE GENOMIC DNA]</scope>
    <source>
        <strain evidence="3 4">CCMA-1212</strain>
    </source>
</reference>
<accession>A0ABY2GX53</accession>
<proteinExistence type="predicted"/>
<dbReference type="InterPro" id="IPR016191">
    <property type="entry name" value="Ribonuclease/ribotoxin"/>
</dbReference>
<dbReference type="GeneID" id="300579321"/>
<evidence type="ECO:0000256" key="1">
    <source>
        <dbReference type="ARBA" id="ARBA00022722"/>
    </source>
</evidence>
<sequence>MKPLSYTAVILAASGVNAKVTNLPKKDVVCGNIRPFKPSDVEAAGNAALQHRDNPIGARKYPHIYYFDRPDCGTELWGFPLMWTVPYTGGDPLLSRAIFTFVEEGDELVARTYAHKTRPDDKDFYQCRDS</sequence>
<keyword evidence="4" id="KW-1185">Reference proteome</keyword>
<keyword evidence="1" id="KW-0540">Nuclease</keyword>
<organism evidence="3 4">
    <name type="scientific">Trichoderma ghanense</name>
    <dbReference type="NCBI Taxonomy" id="65468"/>
    <lineage>
        <taxon>Eukaryota</taxon>
        <taxon>Fungi</taxon>
        <taxon>Dikarya</taxon>
        <taxon>Ascomycota</taxon>
        <taxon>Pezizomycotina</taxon>
        <taxon>Sordariomycetes</taxon>
        <taxon>Hypocreomycetidae</taxon>
        <taxon>Hypocreales</taxon>
        <taxon>Hypocreaceae</taxon>
        <taxon>Trichoderma</taxon>
    </lineage>
</organism>
<evidence type="ECO:0000313" key="3">
    <source>
        <dbReference type="EMBL" id="TFB00276.1"/>
    </source>
</evidence>
<evidence type="ECO:0008006" key="5">
    <source>
        <dbReference type="Google" id="ProtNLM"/>
    </source>
</evidence>
<dbReference type="Gene3D" id="3.10.450.30">
    <property type="entry name" value="Microbial ribonucleases"/>
    <property type="match status" value="1"/>
</dbReference>
<comment type="caution">
    <text evidence="3">The sequence shown here is derived from an EMBL/GenBank/DDBJ whole genome shotgun (WGS) entry which is preliminary data.</text>
</comment>
<dbReference type="Proteomes" id="UP001642720">
    <property type="component" value="Unassembled WGS sequence"/>
</dbReference>
<dbReference type="EMBL" id="PPTA01000011">
    <property type="protein sequence ID" value="TFB00276.1"/>
    <property type="molecule type" value="Genomic_DNA"/>
</dbReference>
<evidence type="ECO:0000313" key="4">
    <source>
        <dbReference type="Proteomes" id="UP001642720"/>
    </source>
</evidence>
<evidence type="ECO:0000256" key="2">
    <source>
        <dbReference type="ARBA" id="ARBA00022801"/>
    </source>
</evidence>
<dbReference type="RefSeq" id="XP_073556477.1">
    <property type="nucleotide sequence ID" value="XM_073704871.1"/>
</dbReference>
<keyword evidence="2" id="KW-0378">Hydrolase</keyword>